<evidence type="ECO:0000313" key="1">
    <source>
        <dbReference type="EMBL" id="MEN1761465.1"/>
    </source>
</evidence>
<protein>
    <submittedName>
        <fullName evidence="1">Uncharacterized protein</fullName>
    </submittedName>
</protein>
<dbReference type="Proteomes" id="UP001407405">
    <property type="component" value="Unassembled WGS sequence"/>
</dbReference>
<accession>A0ABU9VWC4</accession>
<dbReference type="EMBL" id="JBCITM010000016">
    <property type="protein sequence ID" value="MEN1761465.1"/>
    <property type="molecule type" value="Genomic_DNA"/>
</dbReference>
<gene>
    <name evidence="1" type="ORF">AAIG11_13310</name>
</gene>
<proteinExistence type="predicted"/>
<keyword evidence="2" id="KW-1185">Reference proteome</keyword>
<evidence type="ECO:0000313" key="2">
    <source>
        <dbReference type="Proteomes" id="UP001407405"/>
    </source>
</evidence>
<reference evidence="1 2" key="1">
    <citation type="submission" date="2024-04" db="EMBL/GenBank/DDBJ databases">
        <title>Genome sequencing and metabolic network reconstruction of aminoacids and betaine degradation by Anoxynatronum sibiricum.</title>
        <authorList>
            <person name="Detkova E.N."/>
            <person name="Boltjanskaja Y.V."/>
            <person name="Mardanov A.V."/>
            <person name="Kevbrin V."/>
        </authorList>
    </citation>
    <scope>NUCLEOTIDE SEQUENCE [LARGE SCALE GENOMIC DNA]</scope>
    <source>
        <strain evidence="1 2">Z-7981</strain>
    </source>
</reference>
<sequence length="64" mass="7385">MPKGLTMKQYKEWFESGREPVASGEGVRNEGDVIITTVDDGEKITETRREKLPYKERIITVKDE</sequence>
<name>A0ABU9VWC4_9CLOT</name>
<organism evidence="1 2">
    <name type="scientific">Anoxynatronum sibiricum</name>
    <dbReference type="NCBI Taxonomy" id="210623"/>
    <lineage>
        <taxon>Bacteria</taxon>
        <taxon>Bacillati</taxon>
        <taxon>Bacillota</taxon>
        <taxon>Clostridia</taxon>
        <taxon>Eubacteriales</taxon>
        <taxon>Clostridiaceae</taxon>
        <taxon>Anoxynatronum</taxon>
    </lineage>
</organism>
<comment type="caution">
    <text evidence="1">The sequence shown here is derived from an EMBL/GenBank/DDBJ whole genome shotgun (WGS) entry which is preliminary data.</text>
</comment>